<dbReference type="EMBL" id="BPVZ01000561">
    <property type="protein sequence ID" value="GKV51897.1"/>
    <property type="molecule type" value="Genomic_DNA"/>
</dbReference>
<organism evidence="1 2">
    <name type="scientific">Rubroshorea leprosula</name>
    <dbReference type="NCBI Taxonomy" id="152421"/>
    <lineage>
        <taxon>Eukaryota</taxon>
        <taxon>Viridiplantae</taxon>
        <taxon>Streptophyta</taxon>
        <taxon>Embryophyta</taxon>
        <taxon>Tracheophyta</taxon>
        <taxon>Spermatophyta</taxon>
        <taxon>Magnoliopsida</taxon>
        <taxon>eudicotyledons</taxon>
        <taxon>Gunneridae</taxon>
        <taxon>Pentapetalae</taxon>
        <taxon>rosids</taxon>
        <taxon>malvids</taxon>
        <taxon>Malvales</taxon>
        <taxon>Dipterocarpaceae</taxon>
        <taxon>Rubroshorea</taxon>
    </lineage>
</organism>
<reference evidence="1 2" key="1">
    <citation type="journal article" date="2021" name="Commun. Biol.">
        <title>The genome of Shorea leprosula (Dipterocarpaceae) highlights the ecological relevance of drought in aseasonal tropical rainforests.</title>
        <authorList>
            <person name="Ng K.K.S."/>
            <person name="Kobayashi M.J."/>
            <person name="Fawcett J.A."/>
            <person name="Hatakeyama M."/>
            <person name="Paape T."/>
            <person name="Ng C.H."/>
            <person name="Ang C.C."/>
            <person name="Tnah L.H."/>
            <person name="Lee C.T."/>
            <person name="Nishiyama T."/>
            <person name="Sese J."/>
            <person name="O'Brien M.J."/>
            <person name="Copetti D."/>
            <person name="Mohd Noor M.I."/>
            <person name="Ong R.C."/>
            <person name="Putra M."/>
            <person name="Sireger I.Z."/>
            <person name="Indrioko S."/>
            <person name="Kosugi Y."/>
            <person name="Izuno A."/>
            <person name="Isagi Y."/>
            <person name="Lee S.L."/>
            <person name="Shimizu K.K."/>
        </authorList>
    </citation>
    <scope>NUCLEOTIDE SEQUENCE [LARGE SCALE GENOMIC DNA]</scope>
    <source>
        <strain evidence="1">214</strain>
    </source>
</reference>
<evidence type="ECO:0000313" key="2">
    <source>
        <dbReference type="Proteomes" id="UP001054252"/>
    </source>
</evidence>
<protein>
    <submittedName>
        <fullName evidence="1">Uncharacterized protein</fullName>
    </submittedName>
</protein>
<dbReference type="Proteomes" id="UP001054252">
    <property type="component" value="Unassembled WGS sequence"/>
</dbReference>
<name>A0AAV5MU37_9ROSI</name>
<gene>
    <name evidence="1" type="ORF">SLEP1_g58515</name>
</gene>
<proteinExistence type="predicted"/>
<sequence>MDVLLVHRQSIQGALPSLRLTSLGRRSRYTRLHSTRLVLLEESSAAV</sequence>
<evidence type="ECO:0000313" key="1">
    <source>
        <dbReference type="EMBL" id="GKV51897.1"/>
    </source>
</evidence>
<accession>A0AAV5MU37</accession>
<keyword evidence="2" id="KW-1185">Reference proteome</keyword>
<comment type="caution">
    <text evidence="1">The sequence shown here is derived from an EMBL/GenBank/DDBJ whole genome shotgun (WGS) entry which is preliminary data.</text>
</comment>
<dbReference type="AlphaFoldDB" id="A0AAV5MU37"/>